<evidence type="ECO:0000313" key="2">
    <source>
        <dbReference type="EMBL" id="ORY85775.1"/>
    </source>
</evidence>
<organism evidence="2 3">
    <name type="scientific">Neocallimastix californiae</name>
    <dbReference type="NCBI Taxonomy" id="1754190"/>
    <lineage>
        <taxon>Eukaryota</taxon>
        <taxon>Fungi</taxon>
        <taxon>Fungi incertae sedis</taxon>
        <taxon>Chytridiomycota</taxon>
        <taxon>Chytridiomycota incertae sedis</taxon>
        <taxon>Neocallimastigomycetes</taxon>
        <taxon>Neocallimastigales</taxon>
        <taxon>Neocallimastigaceae</taxon>
        <taxon>Neocallimastix</taxon>
    </lineage>
</organism>
<keyword evidence="1" id="KW-0472">Membrane</keyword>
<dbReference type="PANTHER" id="PTHR36766:SF30">
    <property type="entry name" value="TIR-NBS TYPE DISEASE RESISTANCE PROTEIN-RELATED"/>
    <property type="match status" value="1"/>
</dbReference>
<keyword evidence="1" id="KW-1133">Transmembrane helix</keyword>
<keyword evidence="3" id="KW-1185">Reference proteome</keyword>
<evidence type="ECO:0000256" key="1">
    <source>
        <dbReference type="SAM" id="Phobius"/>
    </source>
</evidence>
<dbReference type="STRING" id="1754190.A0A1Y2FST2"/>
<feature type="transmembrane region" description="Helical" evidence="1">
    <location>
        <begin position="258"/>
        <end position="279"/>
    </location>
</feature>
<dbReference type="SUPFAM" id="SSF52058">
    <property type="entry name" value="L domain-like"/>
    <property type="match status" value="1"/>
</dbReference>
<proteinExistence type="predicted"/>
<reference evidence="2 3" key="1">
    <citation type="submission" date="2016-08" db="EMBL/GenBank/DDBJ databases">
        <title>A Parts List for Fungal Cellulosomes Revealed by Comparative Genomics.</title>
        <authorList>
            <consortium name="DOE Joint Genome Institute"/>
            <person name="Haitjema C.H."/>
            <person name="Gilmore S.P."/>
            <person name="Henske J.K."/>
            <person name="Solomon K.V."/>
            <person name="De Groot R."/>
            <person name="Kuo A."/>
            <person name="Mondo S.J."/>
            <person name="Salamov A.A."/>
            <person name="Labutti K."/>
            <person name="Zhao Z."/>
            <person name="Chiniquy J."/>
            <person name="Barry K."/>
            <person name="Brewer H.M."/>
            <person name="Purvine S.O."/>
            <person name="Wright A.T."/>
            <person name="Boxma B."/>
            <person name="Van Alen T."/>
            <person name="Hackstein J.H."/>
            <person name="Baker S.E."/>
            <person name="Grigoriev I.V."/>
            <person name="O'Malley M.A."/>
        </authorList>
    </citation>
    <scope>NUCLEOTIDE SEQUENCE [LARGE SCALE GENOMIC DNA]</scope>
    <source>
        <strain evidence="2 3">G1</strain>
    </source>
</reference>
<sequence length="462" mass="52409">MVENTKSEDCEKVMNFFTNYEQQVGHELKIPDCCDNSRKVHYITCENGYITAIVFEGHLFKDGILPSRFFDIPKLEDLEIMSSNLKSIPENINTNCPLTKLSIYNNTVEGFPNQILKFKKLKYLNLSRNEGIGTIPEGINNLENLETLYIGVTGLKSMHENIFDLKNLRDFDLDGNPDLKTRILNFGKPLDSCDLRNVNIECYQSGTCEKIIIEEEPFRKYNYDVDSSFKICTDVTRTTTNTNNSIDFDAPDENNTKLLILSSIFGSILILFSILLCYFKLKYNKNKIKNYNEDDKIKCISNYDMLNDSMVDNSSFDDFDTSKLPLNNLNSDRVTSYLSGYNVGSTTITPSEFNEKIPIQPISLSVPSLSTSFNLNLSDVNSTANLNELPFPYQGSNGLNSNNSVISNNKNLPSCIDNMSQINNISNDNDFPITLIQPLQNTYLMANHNNFIKNNNNNNNGI</sequence>
<dbReference type="InterPro" id="IPR032675">
    <property type="entry name" value="LRR_dom_sf"/>
</dbReference>
<dbReference type="AlphaFoldDB" id="A0A1Y2FST2"/>
<dbReference type="Proteomes" id="UP000193920">
    <property type="component" value="Unassembled WGS sequence"/>
</dbReference>
<dbReference type="OrthoDB" id="2161770at2759"/>
<accession>A0A1Y2FST2</accession>
<dbReference type="Gene3D" id="3.80.10.10">
    <property type="entry name" value="Ribonuclease Inhibitor"/>
    <property type="match status" value="1"/>
</dbReference>
<dbReference type="EMBL" id="MCOG01000003">
    <property type="protein sequence ID" value="ORY85775.1"/>
    <property type="molecule type" value="Genomic_DNA"/>
</dbReference>
<keyword evidence="1" id="KW-0812">Transmembrane</keyword>
<name>A0A1Y2FST2_9FUNG</name>
<comment type="caution">
    <text evidence="2">The sequence shown here is derived from an EMBL/GenBank/DDBJ whole genome shotgun (WGS) entry which is preliminary data.</text>
</comment>
<dbReference type="PANTHER" id="PTHR36766">
    <property type="entry name" value="PLANT BROAD-SPECTRUM MILDEW RESISTANCE PROTEIN RPW8"/>
    <property type="match status" value="1"/>
</dbReference>
<gene>
    <name evidence="2" type="ORF">LY90DRAFT_498869</name>
</gene>
<protein>
    <submittedName>
        <fullName evidence="2">L domain-like protein</fullName>
    </submittedName>
</protein>
<evidence type="ECO:0000313" key="3">
    <source>
        <dbReference type="Proteomes" id="UP000193920"/>
    </source>
</evidence>